<organism evidence="2 3">
    <name type="scientific">Cherax quadricarinatus</name>
    <name type="common">Australian red claw crayfish</name>
    <dbReference type="NCBI Taxonomy" id="27406"/>
    <lineage>
        <taxon>Eukaryota</taxon>
        <taxon>Metazoa</taxon>
        <taxon>Ecdysozoa</taxon>
        <taxon>Arthropoda</taxon>
        <taxon>Crustacea</taxon>
        <taxon>Multicrustacea</taxon>
        <taxon>Malacostraca</taxon>
        <taxon>Eumalacostraca</taxon>
        <taxon>Eucarida</taxon>
        <taxon>Decapoda</taxon>
        <taxon>Pleocyemata</taxon>
        <taxon>Astacidea</taxon>
        <taxon>Parastacoidea</taxon>
        <taxon>Parastacidae</taxon>
        <taxon>Cherax</taxon>
    </lineage>
</organism>
<keyword evidence="3" id="KW-1185">Reference proteome</keyword>
<keyword evidence="1" id="KW-0472">Membrane</keyword>
<feature type="transmembrane region" description="Helical" evidence="1">
    <location>
        <begin position="108"/>
        <end position="132"/>
    </location>
</feature>
<feature type="transmembrane region" description="Helical" evidence="1">
    <location>
        <begin position="55"/>
        <end position="76"/>
    </location>
</feature>
<protein>
    <submittedName>
        <fullName evidence="2">Uncharacterized protein</fullName>
    </submittedName>
</protein>
<evidence type="ECO:0000313" key="2">
    <source>
        <dbReference type="EMBL" id="KAK8748834.1"/>
    </source>
</evidence>
<name>A0AAW0YA05_CHEQU</name>
<gene>
    <name evidence="2" type="ORF">OTU49_016020</name>
</gene>
<sequence length="138" mass="15337">QLVSWTAEATSSFPRFKLLLSLLQEATNLIMSVGGKYAVNDAEQRLSRNTGWCGVRFLVLISVISSTIVYLIGSVITGVTYRTYGLYANCTFDSRYAPSVRYVYDTPLVVVGPCFMSAGGAILVFLLFQWCFCRPLLH</sequence>
<accession>A0AAW0YA05</accession>
<dbReference type="Proteomes" id="UP001445076">
    <property type="component" value="Unassembled WGS sequence"/>
</dbReference>
<keyword evidence="1" id="KW-1133">Transmembrane helix</keyword>
<evidence type="ECO:0000313" key="3">
    <source>
        <dbReference type="Proteomes" id="UP001445076"/>
    </source>
</evidence>
<dbReference type="AlphaFoldDB" id="A0AAW0YA05"/>
<keyword evidence="1" id="KW-0812">Transmembrane</keyword>
<evidence type="ECO:0000256" key="1">
    <source>
        <dbReference type="SAM" id="Phobius"/>
    </source>
</evidence>
<proteinExistence type="predicted"/>
<feature type="non-terminal residue" evidence="2">
    <location>
        <position position="1"/>
    </location>
</feature>
<comment type="caution">
    <text evidence="2">The sequence shown here is derived from an EMBL/GenBank/DDBJ whole genome shotgun (WGS) entry which is preliminary data.</text>
</comment>
<dbReference type="EMBL" id="JARKIK010000011">
    <property type="protein sequence ID" value="KAK8748834.1"/>
    <property type="molecule type" value="Genomic_DNA"/>
</dbReference>
<reference evidence="2 3" key="1">
    <citation type="journal article" date="2024" name="BMC Genomics">
        <title>Genome assembly of redclaw crayfish (Cherax quadricarinatus) provides insights into its immune adaptation and hypoxia tolerance.</title>
        <authorList>
            <person name="Liu Z."/>
            <person name="Zheng J."/>
            <person name="Li H."/>
            <person name="Fang K."/>
            <person name="Wang S."/>
            <person name="He J."/>
            <person name="Zhou D."/>
            <person name="Weng S."/>
            <person name="Chi M."/>
            <person name="Gu Z."/>
            <person name="He J."/>
            <person name="Li F."/>
            <person name="Wang M."/>
        </authorList>
    </citation>
    <scope>NUCLEOTIDE SEQUENCE [LARGE SCALE GENOMIC DNA]</scope>
    <source>
        <strain evidence="2">ZL_2023a</strain>
    </source>
</reference>